<dbReference type="InterPro" id="IPR004176">
    <property type="entry name" value="Clp_R_N"/>
</dbReference>
<keyword evidence="3" id="KW-0378">Hydrolase</keyword>
<organism evidence="3 4">
    <name type="scientific">Catenulispora yoronensis</name>
    <dbReference type="NCBI Taxonomy" id="450799"/>
    <lineage>
        <taxon>Bacteria</taxon>
        <taxon>Bacillati</taxon>
        <taxon>Actinomycetota</taxon>
        <taxon>Actinomycetes</taxon>
        <taxon>Catenulisporales</taxon>
        <taxon>Catenulisporaceae</taxon>
        <taxon>Catenulispora</taxon>
    </lineage>
</organism>
<name>A0ABP5EZI1_9ACTN</name>
<dbReference type="GO" id="GO:0006508">
    <property type="term" value="P:proteolysis"/>
    <property type="evidence" value="ECO:0007669"/>
    <property type="project" value="UniProtKB-KW"/>
</dbReference>
<dbReference type="Proteomes" id="UP001500751">
    <property type="component" value="Unassembled WGS sequence"/>
</dbReference>
<evidence type="ECO:0000259" key="2">
    <source>
        <dbReference type="PROSITE" id="PS51903"/>
    </source>
</evidence>
<dbReference type="SUPFAM" id="SSF81923">
    <property type="entry name" value="Double Clp-N motif"/>
    <property type="match status" value="1"/>
</dbReference>
<sequence length="156" mass="16717">MFEQFASGARTVVTAALDEARHRGDRRVGTEHLLLGVLRLPDTPGTQALGVDLATARAALDALDREALAVVGVDVAGLDRPPIPASRKRTPFTSAARGVIPRSLVEARKSSSRRITAEHLLLAILEREQPDPAADLLAHLGVDRKAVTQRVRQAIA</sequence>
<keyword evidence="1" id="KW-0677">Repeat</keyword>
<evidence type="ECO:0000313" key="3">
    <source>
        <dbReference type="EMBL" id="GAA2012000.1"/>
    </source>
</evidence>
<dbReference type="PROSITE" id="PS51903">
    <property type="entry name" value="CLP_R"/>
    <property type="match status" value="1"/>
</dbReference>
<accession>A0ABP5EZI1</accession>
<evidence type="ECO:0000256" key="1">
    <source>
        <dbReference type="PROSITE-ProRule" id="PRU01251"/>
    </source>
</evidence>
<dbReference type="EMBL" id="BAAAQN010000001">
    <property type="protein sequence ID" value="GAA2012000.1"/>
    <property type="molecule type" value="Genomic_DNA"/>
</dbReference>
<gene>
    <name evidence="3" type="ORF">GCM10009839_02850</name>
</gene>
<keyword evidence="4" id="KW-1185">Reference proteome</keyword>
<dbReference type="RefSeq" id="WP_344663601.1">
    <property type="nucleotide sequence ID" value="NZ_BAAAQN010000001.1"/>
</dbReference>
<evidence type="ECO:0000313" key="4">
    <source>
        <dbReference type="Proteomes" id="UP001500751"/>
    </source>
</evidence>
<keyword evidence="3" id="KW-0645">Protease</keyword>
<proteinExistence type="predicted"/>
<reference evidence="4" key="1">
    <citation type="journal article" date="2019" name="Int. J. Syst. Evol. Microbiol.">
        <title>The Global Catalogue of Microorganisms (GCM) 10K type strain sequencing project: providing services to taxonomists for standard genome sequencing and annotation.</title>
        <authorList>
            <consortium name="The Broad Institute Genomics Platform"/>
            <consortium name="The Broad Institute Genome Sequencing Center for Infectious Disease"/>
            <person name="Wu L."/>
            <person name="Ma J."/>
        </authorList>
    </citation>
    <scope>NUCLEOTIDE SEQUENCE [LARGE SCALE GENOMIC DNA]</scope>
    <source>
        <strain evidence="4">JCM 16014</strain>
    </source>
</reference>
<protein>
    <submittedName>
        <fullName evidence="3">Clp protease N-terminal domain-containing protein</fullName>
    </submittedName>
</protein>
<comment type="caution">
    <text evidence="3">The sequence shown here is derived from an EMBL/GenBank/DDBJ whole genome shotgun (WGS) entry which is preliminary data.</text>
</comment>
<dbReference type="Gene3D" id="1.10.1780.10">
    <property type="entry name" value="Clp, N-terminal domain"/>
    <property type="match status" value="1"/>
</dbReference>
<dbReference type="Pfam" id="PF02861">
    <property type="entry name" value="Clp_N"/>
    <property type="match status" value="2"/>
</dbReference>
<dbReference type="GO" id="GO:0008233">
    <property type="term" value="F:peptidase activity"/>
    <property type="evidence" value="ECO:0007669"/>
    <property type="project" value="UniProtKB-KW"/>
</dbReference>
<feature type="domain" description="Clp R" evidence="2">
    <location>
        <begin position="2"/>
        <end position="156"/>
    </location>
</feature>
<dbReference type="InterPro" id="IPR036628">
    <property type="entry name" value="Clp_N_dom_sf"/>
</dbReference>